<evidence type="ECO:0000313" key="4">
    <source>
        <dbReference type="Proteomes" id="UP000692954"/>
    </source>
</evidence>
<dbReference type="InterPro" id="IPR050754">
    <property type="entry name" value="FKBP4/5/8-like"/>
</dbReference>
<dbReference type="EMBL" id="CAJJDN010000076">
    <property type="protein sequence ID" value="CAD8101681.1"/>
    <property type="molecule type" value="Genomic_DNA"/>
</dbReference>
<name>A0A8S1PFR7_9CILI</name>
<dbReference type="SMART" id="SM00028">
    <property type="entry name" value="TPR"/>
    <property type="match status" value="3"/>
</dbReference>
<evidence type="ECO:0008006" key="5">
    <source>
        <dbReference type="Google" id="ProtNLM"/>
    </source>
</evidence>
<feature type="region of interest" description="Disordered" evidence="2">
    <location>
        <begin position="348"/>
        <end position="368"/>
    </location>
</feature>
<dbReference type="GO" id="GO:0003755">
    <property type="term" value="F:peptidyl-prolyl cis-trans isomerase activity"/>
    <property type="evidence" value="ECO:0007669"/>
    <property type="project" value="UniProtKB-EC"/>
</dbReference>
<gene>
    <name evidence="3" type="ORF">PSON_ATCC_30995.1.T0760121</name>
</gene>
<comment type="caution">
    <text evidence="3">The sequence shown here is derived from an EMBL/GenBank/DDBJ whole genome shotgun (WGS) entry which is preliminary data.</text>
</comment>
<dbReference type="OrthoDB" id="5829758at2759"/>
<evidence type="ECO:0000313" key="3">
    <source>
        <dbReference type="EMBL" id="CAD8101681.1"/>
    </source>
</evidence>
<dbReference type="Proteomes" id="UP000692954">
    <property type="component" value="Unassembled WGS sequence"/>
</dbReference>
<evidence type="ECO:0000256" key="1">
    <source>
        <dbReference type="ARBA" id="ARBA00000971"/>
    </source>
</evidence>
<dbReference type="InterPro" id="IPR019734">
    <property type="entry name" value="TPR_rpt"/>
</dbReference>
<evidence type="ECO:0000256" key="2">
    <source>
        <dbReference type="SAM" id="MobiDB-lite"/>
    </source>
</evidence>
<dbReference type="AlphaFoldDB" id="A0A8S1PFR7"/>
<organism evidence="3 4">
    <name type="scientific">Paramecium sonneborni</name>
    <dbReference type="NCBI Taxonomy" id="65129"/>
    <lineage>
        <taxon>Eukaryota</taxon>
        <taxon>Sar</taxon>
        <taxon>Alveolata</taxon>
        <taxon>Ciliophora</taxon>
        <taxon>Intramacronucleata</taxon>
        <taxon>Oligohymenophorea</taxon>
        <taxon>Peniculida</taxon>
        <taxon>Parameciidae</taxon>
        <taxon>Paramecium</taxon>
    </lineage>
</organism>
<dbReference type="Pfam" id="PF13174">
    <property type="entry name" value="TPR_6"/>
    <property type="match status" value="1"/>
</dbReference>
<proteinExistence type="predicted"/>
<dbReference type="PANTHER" id="PTHR46512:SF9">
    <property type="entry name" value="PEPTIDYLPROLYL ISOMERASE"/>
    <property type="match status" value="1"/>
</dbReference>
<sequence>MANQNNDSILDFRDICSKPKITIHEGLLWKYLNTQFSRPPESQYNPETSKISYSLKEYSIQGKLLNKDYKNIRKIQLKHDKQSYFGLHLCLNLMGNKEIAVFEVNPTLRKSLLQLETENQRKLPTIPFIDFQYSKFVDEPQIWILEIHDVEDIEDNEKLTLEERELKIKLLKPQAAQLFKEQRFKEAIQIYKSLLSKIGSIPKIQKNIMTPEQKTFFKIEHSRVFSNQAICYLQINDFAKAIETAKQAILIWDDNFKANFISAKAHYEIGQESEAYELFSKIIQKFPNEDLTEVQKYLLKTKQKKTTKNEQEFYKKIFEKLPEKDKDEIHREISDKFEKVEKNRHTEKILEQAKNGQSINHEEIQKLQ</sequence>
<accession>A0A8S1PFR7</accession>
<dbReference type="PANTHER" id="PTHR46512">
    <property type="entry name" value="PEPTIDYLPROLYL ISOMERASE"/>
    <property type="match status" value="1"/>
</dbReference>
<keyword evidence="4" id="KW-1185">Reference proteome</keyword>
<comment type="catalytic activity">
    <reaction evidence="1">
        <text>[protein]-peptidylproline (omega=180) = [protein]-peptidylproline (omega=0)</text>
        <dbReference type="Rhea" id="RHEA:16237"/>
        <dbReference type="Rhea" id="RHEA-COMP:10747"/>
        <dbReference type="Rhea" id="RHEA-COMP:10748"/>
        <dbReference type="ChEBI" id="CHEBI:83833"/>
        <dbReference type="ChEBI" id="CHEBI:83834"/>
        <dbReference type="EC" id="5.2.1.8"/>
    </reaction>
</comment>
<reference evidence="3" key="1">
    <citation type="submission" date="2021-01" db="EMBL/GenBank/DDBJ databases">
        <authorList>
            <consortium name="Genoscope - CEA"/>
            <person name="William W."/>
        </authorList>
    </citation>
    <scope>NUCLEOTIDE SEQUENCE</scope>
</reference>
<protein>
    <recommendedName>
        <fullName evidence="5">Tetratricopeptide repeat protein</fullName>
    </recommendedName>
</protein>